<keyword evidence="1 2" id="KW-0195">Cyclin</keyword>
<dbReference type="Proteomes" id="UP001476247">
    <property type="component" value="Unassembled WGS sequence"/>
</dbReference>
<dbReference type="InterPro" id="IPR013922">
    <property type="entry name" value="Cyclin_PHO80-like"/>
</dbReference>
<keyword evidence="4" id="KW-1185">Reference proteome</keyword>
<comment type="similarity">
    <text evidence="2">Belongs to the cyclin family.</text>
</comment>
<comment type="caution">
    <text evidence="3">The sequence shown here is derived from an EMBL/GenBank/DDBJ whole genome shotgun (WGS) entry which is preliminary data.</text>
</comment>
<dbReference type="PANTHER" id="PTHR15615">
    <property type="match status" value="1"/>
</dbReference>
<dbReference type="CDD" id="cd20558">
    <property type="entry name" value="CYCLIN_ScPCL7-like"/>
    <property type="match status" value="1"/>
</dbReference>
<dbReference type="InterPro" id="IPR012389">
    <property type="entry name" value="Cyclin_P/U"/>
</dbReference>
<gene>
    <name evidence="3" type="ORF">HPULCUR_010599</name>
</gene>
<dbReference type="Pfam" id="PF08613">
    <property type="entry name" value="Cyclin"/>
    <property type="match status" value="1"/>
</dbReference>
<dbReference type="PIRSF" id="PIRSF027110">
    <property type="entry name" value="PREG"/>
    <property type="match status" value="1"/>
</dbReference>
<evidence type="ECO:0000313" key="3">
    <source>
        <dbReference type="EMBL" id="GAA5805086.1"/>
    </source>
</evidence>
<sequence length="182" mass="21098">MVKIPLRPSTRFDLANFPVTETIKMLTCLLEKIIKANDSIVKQQPEYTCFQSRSKPSIDIQAYLTRILKYCPCANECFLSLLVYFDRMSLTCIKQLRIDSFNIHRLIISAIMVASKFFSDVFFTNARYAKVGGLPVKELNLLEVEFLAMNNYNIYVSLEELQQYGDQLLMHAIREGEILYLD</sequence>
<dbReference type="PANTHER" id="PTHR15615:SF94">
    <property type="entry name" value="PHO85 CYCLIN-6-RELATED"/>
    <property type="match status" value="1"/>
</dbReference>
<protein>
    <recommendedName>
        <fullName evidence="2">Cyclin</fullName>
    </recommendedName>
</protein>
<dbReference type="Gene3D" id="1.10.472.10">
    <property type="entry name" value="Cyclin-like"/>
    <property type="match status" value="1"/>
</dbReference>
<accession>A0ABP9YDU1</accession>
<evidence type="ECO:0000313" key="4">
    <source>
        <dbReference type="Proteomes" id="UP001476247"/>
    </source>
</evidence>
<organism evidence="3 4">
    <name type="scientific">Helicostylum pulchrum</name>
    <dbReference type="NCBI Taxonomy" id="562976"/>
    <lineage>
        <taxon>Eukaryota</taxon>
        <taxon>Fungi</taxon>
        <taxon>Fungi incertae sedis</taxon>
        <taxon>Mucoromycota</taxon>
        <taxon>Mucoromycotina</taxon>
        <taxon>Mucoromycetes</taxon>
        <taxon>Mucorales</taxon>
        <taxon>Mucorineae</taxon>
        <taxon>Mucoraceae</taxon>
        <taxon>Helicostylum</taxon>
    </lineage>
</organism>
<dbReference type="InterPro" id="IPR036915">
    <property type="entry name" value="Cyclin-like_sf"/>
</dbReference>
<reference evidence="3 4" key="1">
    <citation type="submission" date="2024-04" db="EMBL/GenBank/DDBJ databases">
        <title>genome sequences of Mucor flavus KT1a and Helicostylum pulchrum KT1b strains isolation_sourced from the surface of a dry-aged beef.</title>
        <authorList>
            <person name="Toyotome T."/>
            <person name="Hosono M."/>
            <person name="Torimaru M."/>
            <person name="Fukuda K."/>
            <person name="Mikami N."/>
        </authorList>
    </citation>
    <scope>NUCLEOTIDE SEQUENCE [LARGE SCALE GENOMIC DNA]</scope>
    <source>
        <strain evidence="3 4">KT1b</strain>
    </source>
</reference>
<proteinExistence type="inferred from homology"/>
<dbReference type="SUPFAM" id="SSF47954">
    <property type="entry name" value="Cyclin-like"/>
    <property type="match status" value="1"/>
</dbReference>
<name>A0ABP9YDU1_9FUNG</name>
<dbReference type="EMBL" id="BAABUJ010000041">
    <property type="protein sequence ID" value="GAA5805086.1"/>
    <property type="molecule type" value="Genomic_DNA"/>
</dbReference>
<evidence type="ECO:0000256" key="2">
    <source>
        <dbReference type="PIRNR" id="PIRNR027110"/>
    </source>
</evidence>
<evidence type="ECO:0000256" key="1">
    <source>
        <dbReference type="ARBA" id="ARBA00023127"/>
    </source>
</evidence>